<dbReference type="EMBL" id="CP048029">
    <property type="protein sequence ID" value="QIK38193.1"/>
    <property type="molecule type" value="Genomic_DNA"/>
</dbReference>
<dbReference type="KEGG" id="cjap:GWK36_09625"/>
<dbReference type="Proteomes" id="UP000502699">
    <property type="component" value="Chromosome"/>
</dbReference>
<proteinExistence type="predicted"/>
<organism evidence="1 2">
    <name type="scientific">Caldichromatium japonicum</name>
    <dbReference type="NCBI Taxonomy" id="2699430"/>
    <lineage>
        <taxon>Bacteria</taxon>
        <taxon>Pseudomonadati</taxon>
        <taxon>Pseudomonadota</taxon>
        <taxon>Gammaproteobacteria</taxon>
        <taxon>Chromatiales</taxon>
        <taxon>Chromatiaceae</taxon>
        <taxon>Caldichromatium</taxon>
    </lineage>
</organism>
<name>A0A6G7VDP3_9GAMM</name>
<dbReference type="AlphaFoldDB" id="A0A6G7VDP3"/>
<dbReference type="SUPFAM" id="SSF56784">
    <property type="entry name" value="HAD-like"/>
    <property type="match status" value="1"/>
</dbReference>
<sequence>MAHQTVFSFAIFETLLTQRTATVVGVFCAMRQTLHLHPIPGLPIQLIEEFPEIRIWAEQSARYPQPGDARLPAAAGLDAIYGRIAERYGLDPEQTAALRSREYATTQALLVAIPETIGRVRQLLNAGERVVLVSDSRFSAAELRSLLSCIDARLAACPCYASVDLGLTKASGALFRAVFEAEGIAPSQLIHCGNDPWSDVKVPRALGCVAEHYAGAALSELEWAYLEESHLFYQLVAGTAKVYRLYHPGSSAPGRLGAGLAAPLFYGFICQVLDEALRRGIRRLYFVARDGMIFLRLAQAIARARGLDLELRYLYGSRRAFRLPSVFELGLREYRWLTERIPTLSLAMLAERLEMRPSELFEQLPPELQAQLPDLDASLPEPLTTQLVQSFAQIPALRSAILAKAAQARALVIAYLEQEGFFDGGPVGTVDIGWMGSSQDALYKIAASHRPDIEIHGFYFGLFHYSLYTSQRNRKTPYAIRPNQVSENIVALHTELLAQADHGQTMGYERASDGRIRPRLRDDGGHLRAWGISEFLEAAEWFAAEYAHFAGRYPLLVEHFDAVVPRLLDLMRRPSRLLAETLGRIPYSGDHCDLILRESAPAFGWREALAYTFGRRYEERRLMTEWYEATLVRSPPLARLILHLQPRVQALKVLIKHSLLALRQAPRLASARLRARWQTWAILRRIRQGRA</sequence>
<dbReference type="RefSeq" id="WP_166270955.1">
    <property type="nucleotide sequence ID" value="NZ_CP048029.1"/>
</dbReference>
<protein>
    <submittedName>
        <fullName evidence="1">Uncharacterized protein</fullName>
    </submittedName>
</protein>
<dbReference type="Gene3D" id="3.40.50.1000">
    <property type="entry name" value="HAD superfamily/HAD-like"/>
    <property type="match status" value="1"/>
</dbReference>
<reference evidence="2" key="1">
    <citation type="submission" date="2020-01" db="EMBL/GenBank/DDBJ databases">
        <title>Caldichromatium gen. nov., sp. nov., a thermophilic purple sulfur bacterium member of the family Chromatiaceae isolated from Nakabusa hot spring, Japan.</title>
        <authorList>
            <person name="Saini M.K."/>
            <person name="Hanada S."/>
            <person name="Tank M."/>
        </authorList>
    </citation>
    <scope>NUCLEOTIDE SEQUENCE [LARGE SCALE GENOMIC DNA]</scope>
    <source>
        <strain evidence="2">No.7</strain>
    </source>
</reference>
<dbReference type="InterPro" id="IPR036412">
    <property type="entry name" value="HAD-like_sf"/>
</dbReference>
<evidence type="ECO:0000313" key="2">
    <source>
        <dbReference type="Proteomes" id="UP000502699"/>
    </source>
</evidence>
<gene>
    <name evidence="1" type="ORF">GWK36_09625</name>
</gene>
<keyword evidence="2" id="KW-1185">Reference proteome</keyword>
<accession>A0A6G7VDP3</accession>
<dbReference type="InterPro" id="IPR023214">
    <property type="entry name" value="HAD_sf"/>
</dbReference>
<evidence type="ECO:0000313" key="1">
    <source>
        <dbReference type="EMBL" id="QIK38193.1"/>
    </source>
</evidence>